<dbReference type="EMBL" id="OZ034822">
    <property type="protein sequence ID" value="CAL1411173.1"/>
    <property type="molecule type" value="Genomic_DNA"/>
</dbReference>
<keyword evidence="12" id="KW-1185">Reference proteome</keyword>
<evidence type="ECO:0000256" key="3">
    <source>
        <dbReference type="ARBA" id="ARBA00006958"/>
    </source>
</evidence>
<keyword evidence="8" id="KW-1133">Transmembrane helix</keyword>
<keyword evidence="5" id="KW-0479">Metal-binding</keyword>
<feature type="domain" description="DDE Tnp4" evidence="9">
    <location>
        <begin position="183"/>
        <end position="342"/>
    </location>
</feature>
<evidence type="ECO:0000256" key="5">
    <source>
        <dbReference type="ARBA" id="ARBA00022723"/>
    </source>
</evidence>
<name>A0AAV2GN88_9ROSI</name>
<evidence type="ECO:0000256" key="1">
    <source>
        <dbReference type="ARBA" id="ARBA00001968"/>
    </source>
</evidence>
<evidence type="ECO:0000256" key="8">
    <source>
        <dbReference type="SAM" id="Phobius"/>
    </source>
</evidence>
<dbReference type="GO" id="GO:0046872">
    <property type="term" value="F:metal ion binding"/>
    <property type="evidence" value="ECO:0007669"/>
    <property type="project" value="UniProtKB-KW"/>
</dbReference>
<keyword evidence="6" id="KW-0378">Hydrolase</keyword>
<evidence type="ECO:0008006" key="13">
    <source>
        <dbReference type="Google" id="ProtNLM"/>
    </source>
</evidence>
<dbReference type="InterPro" id="IPR045249">
    <property type="entry name" value="HARBI1-like"/>
</dbReference>
<comment type="cofactor">
    <cofactor evidence="1">
        <name>a divalent metal cation</name>
        <dbReference type="ChEBI" id="CHEBI:60240"/>
    </cofactor>
</comment>
<accession>A0AAV2GN88</accession>
<dbReference type="PANTHER" id="PTHR22930">
    <property type="match status" value="1"/>
</dbReference>
<keyword evidence="7" id="KW-0539">Nucleus</keyword>
<evidence type="ECO:0000259" key="9">
    <source>
        <dbReference type="Pfam" id="PF13359"/>
    </source>
</evidence>
<keyword evidence="8" id="KW-0812">Transmembrane</keyword>
<evidence type="ECO:0000256" key="6">
    <source>
        <dbReference type="ARBA" id="ARBA00022801"/>
    </source>
</evidence>
<dbReference type="PANTHER" id="PTHR22930:SF293">
    <property type="entry name" value="PROTEIN ALP1-LIKE"/>
    <property type="match status" value="1"/>
</dbReference>
<keyword evidence="4" id="KW-0540">Nuclease</keyword>
<comment type="subcellular location">
    <subcellularLocation>
        <location evidence="2">Nucleus</location>
    </subcellularLocation>
</comment>
<dbReference type="Pfam" id="PF26138">
    <property type="entry name" value="DUF8040"/>
    <property type="match status" value="1"/>
</dbReference>
<organism evidence="11 12">
    <name type="scientific">Linum trigynum</name>
    <dbReference type="NCBI Taxonomy" id="586398"/>
    <lineage>
        <taxon>Eukaryota</taxon>
        <taxon>Viridiplantae</taxon>
        <taxon>Streptophyta</taxon>
        <taxon>Embryophyta</taxon>
        <taxon>Tracheophyta</taxon>
        <taxon>Spermatophyta</taxon>
        <taxon>Magnoliopsida</taxon>
        <taxon>eudicotyledons</taxon>
        <taxon>Gunneridae</taxon>
        <taxon>Pentapetalae</taxon>
        <taxon>rosids</taxon>
        <taxon>fabids</taxon>
        <taxon>Malpighiales</taxon>
        <taxon>Linaceae</taxon>
        <taxon>Linum</taxon>
    </lineage>
</organism>
<dbReference type="Pfam" id="PF13359">
    <property type="entry name" value="DDE_Tnp_4"/>
    <property type="match status" value="1"/>
</dbReference>
<dbReference type="AlphaFoldDB" id="A0AAV2GN88"/>
<evidence type="ECO:0000313" key="11">
    <source>
        <dbReference type="EMBL" id="CAL1411173.1"/>
    </source>
</evidence>
<dbReference type="InterPro" id="IPR027806">
    <property type="entry name" value="HARBI1_dom"/>
</dbReference>
<evidence type="ECO:0000259" key="10">
    <source>
        <dbReference type="Pfam" id="PF26138"/>
    </source>
</evidence>
<evidence type="ECO:0000313" key="12">
    <source>
        <dbReference type="Proteomes" id="UP001497516"/>
    </source>
</evidence>
<evidence type="ECO:0000256" key="4">
    <source>
        <dbReference type="ARBA" id="ARBA00022722"/>
    </source>
</evidence>
<dbReference type="Proteomes" id="UP001497516">
    <property type="component" value="Chromosome 9"/>
</dbReference>
<feature type="transmembrane region" description="Helical" evidence="8">
    <location>
        <begin position="12"/>
        <end position="34"/>
    </location>
</feature>
<reference evidence="11 12" key="1">
    <citation type="submission" date="2024-04" db="EMBL/GenBank/DDBJ databases">
        <authorList>
            <person name="Fracassetti M."/>
        </authorList>
    </citation>
    <scope>NUCLEOTIDE SEQUENCE [LARGE SCALE GENOMIC DNA]</scope>
</reference>
<dbReference type="GO" id="GO:0004518">
    <property type="term" value="F:nuclease activity"/>
    <property type="evidence" value="ECO:0007669"/>
    <property type="project" value="UniProtKB-KW"/>
</dbReference>
<evidence type="ECO:0000256" key="7">
    <source>
        <dbReference type="ARBA" id="ARBA00023242"/>
    </source>
</evidence>
<keyword evidence="8" id="KW-0472">Membrane</keyword>
<feature type="domain" description="DUF8040" evidence="10">
    <location>
        <begin position="59"/>
        <end position="151"/>
    </location>
</feature>
<gene>
    <name evidence="11" type="ORF">LTRI10_LOCUS50547</name>
</gene>
<protein>
    <recommendedName>
        <fullName evidence="13">DDE Tnp4 domain-containing protein</fullName>
    </recommendedName>
</protein>
<proteinExistence type="inferred from homology"/>
<dbReference type="GO" id="GO:0005634">
    <property type="term" value="C:nucleus"/>
    <property type="evidence" value="ECO:0007669"/>
    <property type="project" value="UniProtKB-SubCell"/>
</dbReference>
<evidence type="ECO:0000256" key="2">
    <source>
        <dbReference type="ARBA" id="ARBA00004123"/>
    </source>
</evidence>
<sequence>MARCPRQRKKAIIAAVSMYLDLLFNFMKLVMQYYDAVESERLESIDQGTAWETPIARQLARNSFMRCIVSHGDISCTMLVRMNCRTFQKLCMLLRDVGGLRCSCYLEIDEMVAIFLYTIAHNEKNLQLQVTFRRSGETVCRVIKTVLHSVLKLHSVLLRKPKPVLENSDDPKWKYFKNCLGALDGTIVEVRATKENQERYRTRKGTIGMNVLGVVDQNMEFIYCLAGWEGSAHDGRVLRDALIRPNGLKVPRGFYYLCDAGYSNCEGFLSPFRGQRYHLKDWDGRRPRSPEEIFNMRHSTARNSVERAFGILKMRWAILRDTTWFSTKMVTKIVNACCLLHNFIFRLKVGADVFERLYVDEDEDDEPDVDEELILHIQPSIEWSDFRQKLAQDMWNARPWAGN</sequence>
<dbReference type="GO" id="GO:0016787">
    <property type="term" value="F:hydrolase activity"/>
    <property type="evidence" value="ECO:0007669"/>
    <property type="project" value="UniProtKB-KW"/>
</dbReference>
<comment type="similarity">
    <text evidence="3">Belongs to the HARBI1 family.</text>
</comment>
<dbReference type="InterPro" id="IPR058353">
    <property type="entry name" value="DUF8040"/>
</dbReference>